<reference evidence="3" key="2">
    <citation type="journal article" date="2021" name="PeerJ">
        <title>Extensive microbial diversity within the chicken gut microbiome revealed by metagenomics and culture.</title>
        <authorList>
            <person name="Gilroy R."/>
            <person name="Ravi A."/>
            <person name="Getino M."/>
            <person name="Pursley I."/>
            <person name="Horton D.L."/>
            <person name="Alikhan N.F."/>
            <person name="Baker D."/>
            <person name="Gharbi K."/>
            <person name="Hall N."/>
            <person name="Watson M."/>
            <person name="Adriaenssens E.M."/>
            <person name="Foster-Nyarko E."/>
            <person name="Jarju S."/>
            <person name="Secka A."/>
            <person name="Antonio M."/>
            <person name="Oren A."/>
            <person name="Chaudhuri R.R."/>
            <person name="La Ragione R."/>
            <person name="Hildebrand F."/>
            <person name="Pallen M.J."/>
        </authorList>
    </citation>
    <scope>NUCLEOTIDE SEQUENCE</scope>
    <source>
        <strain evidence="3">CHK178-757</strain>
    </source>
</reference>
<dbReference type="PANTHER" id="PTHR48081:SF6">
    <property type="entry name" value="PEPTIDASE S9 PROLYL OLIGOPEPTIDASE CATALYTIC DOMAIN-CONTAINING PROTEIN"/>
    <property type="match status" value="1"/>
</dbReference>
<dbReference type="InterPro" id="IPR029058">
    <property type="entry name" value="AB_hydrolase_fold"/>
</dbReference>
<protein>
    <submittedName>
        <fullName evidence="3">Alpha/beta hydrolase</fullName>
    </submittedName>
</protein>
<dbReference type="PANTHER" id="PTHR48081">
    <property type="entry name" value="AB HYDROLASE SUPERFAMILY PROTEIN C4A8.06C"/>
    <property type="match status" value="1"/>
</dbReference>
<dbReference type="AlphaFoldDB" id="A0A9D1JPM3"/>
<dbReference type="Pfam" id="PF20434">
    <property type="entry name" value="BD-FAE"/>
    <property type="match status" value="1"/>
</dbReference>
<dbReference type="GO" id="GO:0016787">
    <property type="term" value="F:hydrolase activity"/>
    <property type="evidence" value="ECO:0007669"/>
    <property type="project" value="UniProtKB-KW"/>
</dbReference>
<organism evidence="3 4">
    <name type="scientific">Candidatus Scybalocola faecigallinarum</name>
    <dbReference type="NCBI Taxonomy" id="2840941"/>
    <lineage>
        <taxon>Bacteria</taxon>
        <taxon>Bacillati</taxon>
        <taxon>Bacillota</taxon>
        <taxon>Clostridia</taxon>
        <taxon>Lachnospirales</taxon>
        <taxon>Lachnospiraceae</taxon>
        <taxon>Lachnospiraceae incertae sedis</taxon>
        <taxon>Candidatus Scybalocola (ex Gilroy et al. 2021)</taxon>
    </lineage>
</organism>
<dbReference type="EMBL" id="DVIT01000007">
    <property type="protein sequence ID" value="HIS46306.1"/>
    <property type="molecule type" value="Genomic_DNA"/>
</dbReference>
<name>A0A9D1JPM3_9FIRM</name>
<evidence type="ECO:0000313" key="3">
    <source>
        <dbReference type="EMBL" id="HIS46306.1"/>
    </source>
</evidence>
<dbReference type="InterPro" id="IPR049492">
    <property type="entry name" value="BD-FAE-like_dom"/>
</dbReference>
<evidence type="ECO:0000313" key="4">
    <source>
        <dbReference type="Proteomes" id="UP000823927"/>
    </source>
</evidence>
<gene>
    <name evidence="3" type="ORF">IAB46_01900</name>
</gene>
<sequence>MTQFTVENSMEDMRKIPQLQEIAPYLLYSRDPDTSAFDSMPVAGVRNIGWSPEGMVKGINFLIHQFENGAKMYRLYTAEECKDDPQKEHVNVIRLIPEKVDTAKPYIVLAAGGGYNAVCSATEAYPTAVTFVQRRYQVFVLTYRVGEIGILPKPLEDLAAALRFIGRHSKEFSLNPDNYAVGGFSAGGNLITMWGTENAGYKAYGLPRPTALFPVYPVVDIKALEEHEKDREFIKIMLGEDYTQEALEKYNVAQHIGECYPPCYIVCGKDDTTVPCRNSEILKERLDALGTAAVLEEGEHAPHGFGDGTGTDVEGWPERAADFLEKVYSA</sequence>
<keyword evidence="1 3" id="KW-0378">Hydrolase</keyword>
<reference evidence="3" key="1">
    <citation type="submission" date="2020-10" db="EMBL/GenBank/DDBJ databases">
        <authorList>
            <person name="Gilroy R."/>
        </authorList>
    </citation>
    <scope>NUCLEOTIDE SEQUENCE</scope>
    <source>
        <strain evidence="3">CHK178-757</strain>
    </source>
</reference>
<dbReference type="Proteomes" id="UP000823927">
    <property type="component" value="Unassembled WGS sequence"/>
</dbReference>
<comment type="caution">
    <text evidence="3">The sequence shown here is derived from an EMBL/GenBank/DDBJ whole genome shotgun (WGS) entry which is preliminary data.</text>
</comment>
<evidence type="ECO:0000256" key="1">
    <source>
        <dbReference type="ARBA" id="ARBA00022801"/>
    </source>
</evidence>
<feature type="domain" description="BD-FAE-like" evidence="2">
    <location>
        <begin position="96"/>
        <end position="286"/>
    </location>
</feature>
<dbReference type="SUPFAM" id="SSF53474">
    <property type="entry name" value="alpha/beta-Hydrolases"/>
    <property type="match status" value="1"/>
</dbReference>
<proteinExistence type="predicted"/>
<accession>A0A9D1JPM3</accession>
<dbReference type="InterPro" id="IPR050300">
    <property type="entry name" value="GDXG_lipolytic_enzyme"/>
</dbReference>
<evidence type="ECO:0000259" key="2">
    <source>
        <dbReference type="Pfam" id="PF20434"/>
    </source>
</evidence>
<dbReference type="Gene3D" id="3.40.50.1820">
    <property type="entry name" value="alpha/beta hydrolase"/>
    <property type="match status" value="1"/>
</dbReference>